<dbReference type="EMBL" id="QVFU01000060">
    <property type="protein sequence ID" value="RFS43438.1"/>
    <property type="molecule type" value="Genomic_DNA"/>
</dbReference>
<dbReference type="OrthoDB" id="4557871at2"/>
<organism evidence="2 3">
    <name type="scientific">Micromonospora craniellae</name>
    <dbReference type="NCBI Taxonomy" id="2294034"/>
    <lineage>
        <taxon>Bacteria</taxon>
        <taxon>Bacillati</taxon>
        <taxon>Actinomycetota</taxon>
        <taxon>Actinomycetes</taxon>
        <taxon>Micromonosporales</taxon>
        <taxon>Micromonosporaceae</taxon>
        <taxon>Micromonospora</taxon>
    </lineage>
</organism>
<dbReference type="RefSeq" id="WP_099845045.1">
    <property type="nucleotide sequence ID" value="NZ_CP061725.1"/>
</dbReference>
<dbReference type="Pfam" id="PF04149">
    <property type="entry name" value="DUF397"/>
    <property type="match status" value="1"/>
</dbReference>
<proteinExistence type="predicted"/>
<gene>
    <name evidence="2" type="ORF">D0Q02_27820</name>
</gene>
<accession>A0A372FRV8</accession>
<evidence type="ECO:0000259" key="1">
    <source>
        <dbReference type="Pfam" id="PF04149"/>
    </source>
</evidence>
<protein>
    <submittedName>
        <fullName evidence="2">DUF397 domain-containing protein</fullName>
    </submittedName>
</protein>
<dbReference type="InterPro" id="IPR007278">
    <property type="entry name" value="DUF397"/>
</dbReference>
<evidence type="ECO:0000313" key="2">
    <source>
        <dbReference type="EMBL" id="RFS43438.1"/>
    </source>
</evidence>
<evidence type="ECO:0000313" key="3">
    <source>
        <dbReference type="Proteomes" id="UP000262621"/>
    </source>
</evidence>
<reference evidence="2 3" key="1">
    <citation type="submission" date="2018-08" db="EMBL/GenBank/DDBJ databases">
        <title>Verrucosispora craniellae sp. nov., isolated from a marine sponge in the South China Sea.</title>
        <authorList>
            <person name="Li L."/>
            <person name="Lin H.W."/>
        </authorList>
    </citation>
    <scope>NUCLEOTIDE SEQUENCE [LARGE SCALE GENOMIC DNA]</scope>
    <source>
        <strain evidence="2 3">LHW63014</strain>
    </source>
</reference>
<sequence>MSDASGRLVWRKSSESLNGDCVEVASLSEGVAVRDSKNPEGGMLRFSRSGWQAFLRGADQGEFSNL</sequence>
<name>A0A372FRV8_9ACTN</name>
<keyword evidence="3" id="KW-1185">Reference proteome</keyword>
<comment type="caution">
    <text evidence="2">The sequence shown here is derived from an EMBL/GenBank/DDBJ whole genome shotgun (WGS) entry which is preliminary data.</text>
</comment>
<feature type="domain" description="DUF397" evidence="1">
    <location>
        <begin position="8"/>
        <end position="58"/>
    </location>
</feature>
<dbReference type="Proteomes" id="UP000262621">
    <property type="component" value="Unassembled WGS sequence"/>
</dbReference>
<dbReference type="AlphaFoldDB" id="A0A372FRV8"/>